<organism evidence="3 4">
    <name type="scientific">Epicoccum nigrum</name>
    <name type="common">Soil fungus</name>
    <name type="synonym">Epicoccum purpurascens</name>
    <dbReference type="NCBI Taxonomy" id="105696"/>
    <lineage>
        <taxon>Eukaryota</taxon>
        <taxon>Fungi</taxon>
        <taxon>Dikarya</taxon>
        <taxon>Ascomycota</taxon>
        <taxon>Pezizomycotina</taxon>
        <taxon>Dothideomycetes</taxon>
        <taxon>Pleosporomycetidae</taxon>
        <taxon>Pleosporales</taxon>
        <taxon>Pleosporineae</taxon>
        <taxon>Didymellaceae</taxon>
        <taxon>Epicoccum</taxon>
    </lineage>
</organism>
<evidence type="ECO:0000256" key="2">
    <source>
        <dbReference type="SAM" id="Phobius"/>
    </source>
</evidence>
<keyword evidence="2" id="KW-1133">Transmembrane helix</keyword>
<feature type="region of interest" description="Disordered" evidence="1">
    <location>
        <begin position="213"/>
        <end position="232"/>
    </location>
</feature>
<feature type="region of interest" description="Disordered" evidence="1">
    <location>
        <begin position="362"/>
        <end position="427"/>
    </location>
</feature>
<evidence type="ECO:0000313" key="3">
    <source>
        <dbReference type="EMBL" id="OSS48817.1"/>
    </source>
</evidence>
<keyword evidence="2" id="KW-0472">Membrane</keyword>
<feature type="transmembrane region" description="Helical" evidence="2">
    <location>
        <begin position="33"/>
        <end position="58"/>
    </location>
</feature>
<dbReference type="AlphaFoldDB" id="A0A1Y2M040"/>
<gene>
    <name evidence="3" type="ORF">B5807_06770</name>
</gene>
<reference evidence="3 4" key="1">
    <citation type="journal article" date="2017" name="Genome Announc.">
        <title>Genome sequence of the saprophytic ascomycete Epicoccum nigrum ICMP 19927 strain isolated from New Zealand.</title>
        <authorList>
            <person name="Fokin M."/>
            <person name="Fleetwood D."/>
            <person name="Weir B.S."/>
            <person name="Villas-Boas S.G."/>
        </authorList>
    </citation>
    <scope>NUCLEOTIDE SEQUENCE [LARGE SCALE GENOMIC DNA]</scope>
    <source>
        <strain evidence="3 4">ICMP 19927</strain>
    </source>
</reference>
<feature type="compositionally biased region" description="Polar residues" evidence="1">
    <location>
        <begin position="401"/>
        <end position="418"/>
    </location>
</feature>
<protein>
    <submittedName>
        <fullName evidence="3">Uncharacterized protein</fullName>
    </submittedName>
</protein>
<keyword evidence="2" id="KW-0812">Transmembrane</keyword>
<dbReference type="InParanoid" id="A0A1Y2M040"/>
<dbReference type="Proteomes" id="UP000193240">
    <property type="component" value="Unassembled WGS sequence"/>
</dbReference>
<name>A0A1Y2M040_EPING</name>
<feature type="compositionally biased region" description="Polar residues" evidence="1">
    <location>
        <begin position="240"/>
        <end position="249"/>
    </location>
</feature>
<proteinExistence type="predicted"/>
<evidence type="ECO:0000256" key="1">
    <source>
        <dbReference type="SAM" id="MobiDB-lite"/>
    </source>
</evidence>
<accession>A0A1Y2M040</accession>
<keyword evidence="4" id="KW-1185">Reference proteome</keyword>
<dbReference type="EMBL" id="KZ107845">
    <property type="protein sequence ID" value="OSS48817.1"/>
    <property type="molecule type" value="Genomic_DNA"/>
</dbReference>
<evidence type="ECO:0000313" key="4">
    <source>
        <dbReference type="Proteomes" id="UP000193240"/>
    </source>
</evidence>
<feature type="region of interest" description="Disordered" evidence="1">
    <location>
        <begin position="239"/>
        <end position="272"/>
    </location>
</feature>
<sequence>MHYKCWCRSGLLKAALLGSEGAGPVAMQRNGRLFTLLLTIVVWLHTARLHIHMLWLTLVMQKPAVTRRIIAIELLRRMDQLNMQRRHSSLTPTRRLCYTQSPLRGSQFKAPQTRSENHLTSHRSAQIDFCLRVQAACSASLLSGAPATHEVRNLYRLKPSVPYTLEPNKCPGKSSAHLSVAQHSLANTLTQDRQPLDEPQLYLTYSRDERKTTLAQFKPPGSPAERGRPPAVHYPYARDSVQQSEQRQTALRRGRQSAIRANPTPPWSVVDSSRRDASSIGLDHQMFPPLGRLNFNYHDDALEGSSGDTDQHTPSNILEDAFIDVRETPLHRHRPKNSIESASPITIKRSTPVTLRARDKANGGLLELKANSARPRESTPSRMPSRAHRRNISLKMPIRVSSAQSSGDQHRSSTSNIPTPHVRPTNSTSTTAIETEAELHYKQRHIFVGTASLFSFLSVLEALPFGYTTRAAVLRAFTLLAAKEQQLARQRSQNPADWHLVSRITAENITDWDYLVLARVQLGSISLQQFVDSIPFREGQEGEEASLVVVVEAFKNASHVDAMEDGTAERRAGALREWLLPRGGEGV</sequence>